<organism evidence="2 3">
    <name type="scientific">Siphonobacter curvatus</name>
    <dbReference type="NCBI Taxonomy" id="2094562"/>
    <lineage>
        <taxon>Bacteria</taxon>
        <taxon>Pseudomonadati</taxon>
        <taxon>Bacteroidota</taxon>
        <taxon>Cytophagia</taxon>
        <taxon>Cytophagales</taxon>
        <taxon>Cytophagaceae</taxon>
        <taxon>Siphonobacter</taxon>
    </lineage>
</organism>
<feature type="transmembrane region" description="Helical" evidence="1">
    <location>
        <begin position="45"/>
        <end position="65"/>
    </location>
</feature>
<protein>
    <submittedName>
        <fullName evidence="2">Uncharacterized protein</fullName>
    </submittedName>
</protein>
<accession>A0A2S7ILA7</accession>
<keyword evidence="3" id="KW-1185">Reference proteome</keyword>
<reference evidence="3" key="1">
    <citation type="submission" date="2018-02" db="EMBL/GenBank/DDBJ databases">
        <title>Genome sequencing of Solimonas sp. HR-BB.</title>
        <authorList>
            <person name="Lee Y."/>
            <person name="Jeon C.O."/>
        </authorList>
    </citation>
    <scope>NUCLEOTIDE SEQUENCE [LARGE SCALE GENOMIC DNA]</scope>
    <source>
        <strain evidence="3">HR-U</strain>
    </source>
</reference>
<dbReference type="Proteomes" id="UP000239590">
    <property type="component" value="Unassembled WGS sequence"/>
</dbReference>
<dbReference type="EMBL" id="PTRA01000001">
    <property type="protein sequence ID" value="PQA58533.1"/>
    <property type="molecule type" value="Genomic_DNA"/>
</dbReference>
<feature type="transmembrane region" description="Helical" evidence="1">
    <location>
        <begin position="12"/>
        <end position="29"/>
    </location>
</feature>
<dbReference type="RefSeq" id="WP_104709742.1">
    <property type="nucleotide sequence ID" value="NZ_PTRA01000001.1"/>
</dbReference>
<evidence type="ECO:0000256" key="1">
    <source>
        <dbReference type="SAM" id="Phobius"/>
    </source>
</evidence>
<proteinExistence type="predicted"/>
<sequence length="75" mass="8308">MPKPINEQVNALVGLIIPLGYAAMGYYLIDSASTIAASGVLSEDIAKVLGGLFIGYSLLKLYWAYRKWLRNQEEE</sequence>
<dbReference type="AlphaFoldDB" id="A0A2S7ILA7"/>
<name>A0A2S7ILA7_9BACT</name>
<dbReference type="OrthoDB" id="963949at2"/>
<comment type="caution">
    <text evidence="2">The sequence shown here is derived from an EMBL/GenBank/DDBJ whole genome shotgun (WGS) entry which is preliminary data.</text>
</comment>
<gene>
    <name evidence="2" type="ORF">C5O19_02355</name>
</gene>
<evidence type="ECO:0000313" key="3">
    <source>
        <dbReference type="Proteomes" id="UP000239590"/>
    </source>
</evidence>
<keyword evidence="1" id="KW-0472">Membrane</keyword>
<keyword evidence="1" id="KW-0812">Transmembrane</keyword>
<evidence type="ECO:0000313" key="2">
    <source>
        <dbReference type="EMBL" id="PQA58533.1"/>
    </source>
</evidence>
<keyword evidence="1" id="KW-1133">Transmembrane helix</keyword>